<keyword evidence="1" id="KW-0862">Zinc</keyword>
<evidence type="ECO:0000256" key="1">
    <source>
        <dbReference type="PROSITE-ProRule" id="PRU00723"/>
    </source>
</evidence>
<evidence type="ECO:0000313" key="4">
    <source>
        <dbReference type="EMBL" id="CAD8354957.1"/>
    </source>
</evidence>
<accession>A0A7S0A853</accession>
<name>A0A7S0A853_9DINO</name>
<dbReference type="EMBL" id="HBEG01017141">
    <property type="protein sequence ID" value="CAD8354957.1"/>
    <property type="molecule type" value="Transcribed_RNA"/>
</dbReference>
<gene>
    <name evidence="4" type="ORF">PBAH0796_LOCUS10324</name>
</gene>
<sequence>MPAPIIPHGDPEDGHMLWGDSDDGNSSVPETENHTAEPFVEEESCHLPTSQDKDAGKGNVICLSDAMLPSEGSALHATGSCRPCNFITRSKRCERGSRCCFCHDTVHIQRTVRPSRTKREQYRRLVQRLFDEVETNPKAFDRETRTFSPSLIDMIPNAFAMNQQLMKKLSRRLEVHALNCTGEPTYPVPSNISAEATWQSLYEGVDRNQVGVMYAAGPWKFQMLSF</sequence>
<dbReference type="AlphaFoldDB" id="A0A7S0A853"/>
<feature type="domain" description="C3H1-type" evidence="3">
    <location>
        <begin position="83"/>
        <end position="106"/>
    </location>
</feature>
<organism evidence="4">
    <name type="scientific">Pyrodinium bahamense</name>
    <dbReference type="NCBI Taxonomy" id="73915"/>
    <lineage>
        <taxon>Eukaryota</taxon>
        <taxon>Sar</taxon>
        <taxon>Alveolata</taxon>
        <taxon>Dinophyceae</taxon>
        <taxon>Gonyaulacales</taxon>
        <taxon>Pyrocystaceae</taxon>
        <taxon>Pyrodinium</taxon>
    </lineage>
</organism>
<keyword evidence="1" id="KW-0479">Metal-binding</keyword>
<evidence type="ECO:0000256" key="2">
    <source>
        <dbReference type="SAM" id="MobiDB-lite"/>
    </source>
</evidence>
<keyword evidence="1" id="KW-0863">Zinc-finger</keyword>
<reference evidence="4" key="1">
    <citation type="submission" date="2021-01" db="EMBL/GenBank/DDBJ databases">
        <authorList>
            <person name="Corre E."/>
            <person name="Pelletier E."/>
            <person name="Niang G."/>
            <person name="Scheremetjew M."/>
            <person name="Finn R."/>
            <person name="Kale V."/>
            <person name="Holt S."/>
            <person name="Cochrane G."/>
            <person name="Meng A."/>
            <person name="Brown T."/>
            <person name="Cohen L."/>
        </authorList>
    </citation>
    <scope>NUCLEOTIDE SEQUENCE</scope>
    <source>
        <strain evidence="4">Pbaha01</strain>
    </source>
</reference>
<proteinExistence type="predicted"/>
<feature type="zinc finger region" description="C3H1-type" evidence="1">
    <location>
        <begin position="83"/>
        <end position="106"/>
    </location>
</feature>
<evidence type="ECO:0000259" key="3">
    <source>
        <dbReference type="PROSITE" id="PS50103"/>
    </source>
</evidence>
<feature type="region of interest" description="Disordered" evidence="2">
    <location>
        <begin position="1"/>
        <end position="52"/>
    </location>
</feature>
<dbReference type="InterPro" id="IPR000571">
    <property type="entry name" value="Znf_CCCH"/>
</dbReference>
<dbReference type="GO" id="GO:0008270">
    <property type="term" value="F:zinc ion binding"/>
    <property type="evidence" value="ECO:0007669"/>
    <property type="project" value="UniProtKB-KW"/>
</dbReference>
<dbReference type="PROSITE" id="PS50103">
    <property type="entry name" value="ZF_C3H1"/>
    <property type="match status" value="1"/>
</dbReference>
<protein>
    <recommendedName>
        <fullName evidence="3">C3H1-type domain-containing protein</fullName>
    </recommendedName>
</protein>